<dbReference type="CDD" id="cd09086">
    <property type="entry name" value="ExoIII-like_AP-endo"/>
    <property type="match status" value="1"/>
</dbReference>
<dbReference type="RefSeq" id="WP_344785549.1">
    <property type="nucleotide sequence ID" value="NZ_BAAAZW010000011.1"/>
</dbReference>
<name>A0ABP7PPP8_9ACTN</name>
<dbReference type="InterPro" id="IPR037493">
    <property type="entry name" value="ExoIII-like"/>
</dbReference>
<reference evidence="9" key="1">
    <citation type="journal article" date="2019" name="Int. J. Syst. Evol. Microbiol.">
        <title>The Global Catalogue of Microorganisms (GCM) 10K type strain sequencing project: providing services to taxonomists for standard genome sequencing and annotation.</title>
        <authorList>
            <consortium name="The Broad Institute Genomics Platform"/>
            <consortium name="The Broad Institute Genome Sequencing Center for Infectious Disease"/>
            <person name="Wu L."/>
            <person name="Ma J."/>
        </authorList>
    </citation>
    <scope>NUCLEOTIDE SEQUENCE [LARGE SCALE GENOMIC DNA]</scope>
    <source>
        <strain evidence="9">JCM 16923</strain>
    </source>
</reference>
<comment type="similarity">
    <text evidence="3">Belongs to the DNA repair enzymes AP/ExoA family.</text>
</comment>
<accession>A0ABP7PPP8</accession>
<dbReference type="PANTHER" id="PTHR43250">
    <property type="entry name" value="EXODEOXYRIBONUCLEASE III"/>
    <property type="match status" value="1"/>
</dbReference>
<evidence type="ECO:0000259" key="7">
    <source>
        <dbReference type="Pfam" id="PF03372"/>
    </source>
</evidence>
<evidence type="ECO:0000256" key="5">
    <source>
        <dbReference type="ARBA" id="ARBA00022801"/>
    </source>
</evidence>
<dbReference type="Proteomes" id="UP001418444">
    <property type="component" value="Unassembled WGS sequence"/>
</dbReference>
<evidence type="ECO:0000256" key="3">
    <source>
        <dbReference type="ARBA" id="ARBA00007092"/>
    </source>
</evidence>
<evidence type="ECO:0000313" key="8">
    <source>
        <dbReference type="EMBL" id="GAA3968796.1"/>
    </source>
</evidence>
<comment type="caution">
    <text evidence="8">The sequence shown here is derived from an EMBL/GenBank/DDBJ whole genome shotgun (WGS) entry which is preliminary data.</text>
</comment>
<dbReference type="PROSITE" id="PS51435">
    <property type="entry name" value="AP_NUCLEASE_F1_4"/>
    <property type="match status" value="1"/>
</dbReference>
<keyword evidence="5" id="KW-0378">Hydrolase</keyword>
<protein>
    <submittedName>
        <fullName evidence="8">Exodeoxyribonuclease III</fullName>
    </submittedName>
</protein>
<keyword evidence="9" id="KW-1185">Reference proteome</keyword>
<dbReference type="InterPro" id="IPR036691">
    <property type="entry name" value="Endo/exonu/phosph_ase_sf"/>
</dbReference>
<dbReference type="PANTHER" id="PTHR43250:SF2">
    <property type="entry name" value="EXODEOXYRIBONUCLEASE III"/>
    <property type="match status" value="1"/>
</dbReference>
<sequence>MRLATWNVNSIRARSEQVVSWMTRHAIDVLAMQETKCRDDQFPVMSFLAEGYDVALHGDGGYNGVAIASRIGLDDVHRGFDGQPSLRPGEAPEARAISATCGGVRVWSLYVPNGRAVDDPHYAYKLSWLEALAGVTRLELGHDPAAQIALAGDWNVAPTDDDVFDRDFFSGRTHVTDPERAAFGEFLDAGYLDSARPFAPGPGVYTFWDYTAGRFAKNEGMRIDFALCSPALDDRIFDAFIDTDARAADGASDHAPLVLDLSSPAFPIEL</sequence>
<evidence type="ECO:0000313" key="9">
    <source>
        <dbReference type="Proteomes" id="UP001418444"/>
    </source>
</evidence>
<evidence type="ECO:0000256" key="4">
    <source>
        <dbReference type="ARBA" id="ARBA00022723"/>
    </source>
</evidence>
<dbReference type="InterPro" id="IPR004808">
    <property type="entry name" value="AP_endonuc_1"/>
</dbReference>
<dbReference type="EMBL" id="BAAAZW010000011">
    <property type="protein sequence ID" value="GAA3968796.1"/>
    <property type="molecule type" value="Genomic_DNA"/>
</dbReference>
<evidence type="ECO:0000256" key="2">
    <source>
        <dbReference type="ARBA" id="ARBA00001946"/>
    </source>
</evidence>
<dbReference type="NCBIfam" id="TIGR00195">
    <property type="entry name" value="exoDNase_III"/>
    <property type="match status" value="1"/>
</dbReference>
<proteinExistence type="inferred from homology"/>
<keyword evidence="6" id="KW-0460">Magnesium</keyword>
<feature type="domain" description="Endonuclease/exonuclease/phosphatase" evidence="7">
    <location>
        <begin position="4"/>
        <end position="254"/>
    </location>
</feature>
<dbReference type="NCBIfam" id="TIGR00633">
    <property type="entry name" value="xth"/>
    <property type="match status" value="1"/>
</dbReference>
<comment type="cofactor">
    <cofactor evidence="2">
        <name>Mg(2+)</name>
        <dbReference type="ChEBI" id="CHEBI:18420"/>
    </cofactor>
</comment>
<evidence type="ECO:0000256" key="6">
    <source>
        <dbReference type="ARBA" id="ARBA00022842"/>
    </source>
</evidence>
<gene>
    <name evidence="8" type="ORF">GCM10022231_32350</name>
</gene>
<dbReference type="InterPro" id="IPR005135">
    <property type="entry name" value="Endo/exonuclease/phosphatase"/>
</dbReference>
<organism evidence="8 9">
    <name type="scientific">Gordonia caeni</name>
    <dbReference type="NCBI Taxonomy" id="1007097"/>
    <lineage>
        <taxon>Bacteria</taxon>
        <taxon>Bacillati</taxon>
        <taxon>Actinomycetota</taxon>
        <taxon>Actinomycetes</taxon>
        <taxon>Mycobacteriales</taxon>
        <taxon>Gordoniaceae</taxon>
        <taxon>Gordonia</taxon>
    </lineage>
</organism>
<keyword evidence="4" id="KW-0479">Metal-binding</keyword>
<evidence type="ECO:0000256" key="1">
    <source>
        <dbReference type="ARBA" id="ARBA00001936"/>
    </source>
</evidence>
<dbReference type="Gene3D" id="3.60.10.10">
    <property type="entry name" value="Endonuclease/exonuclease/phosphatase"/>
    <property type="match status" value="1"/>
</dbReference>
<dbReference type="SUPFAM" id="SSF56219">
    <property type="entry name" value="DNase I-like"/>
    <property type="match status" value="1"/>
</dbReference>
<comment type="cofactor">
    <cofactor evidence="1">
        <name>Mn(2+)</name>
        <dbReference type="ChEBI" id="CHEBI:29035"/>
    </cofactor>
</comment>
<dbReference type="InterPro" id="IPR020848">
    <property type="entry name" value="AP_endonuclease_F1_CS"/>
</dbReference>
<dbReference type="Pfam" id="PF03372">
    <property type="entry name" value="Exo_endo_phos"/>
    <property type="match status" value="1"/>
</dbReference>
<dbReference type="PROSITE" id="PS00728">
    <property type="entry name" value="AP_NUCLEASE_F1_3"/>
    <property type="match status" value="1"/>
</dbReference>